<evidence type="ECO:0000313" key="7">
    <source>
        <dbReference type="EMBL" id="RAU82683.1"/>
    </source>
</evidence>
<dbReference type="Proteomes" id="UP000251692">
    <property type="component" value="Unassembled WGS sequence"/>
</dbReference>
<keyword evidence="2 3" id="KW-0186">Copper</keyword>
<evidence type="ECO:0000256" key="4">
    <source>
        <dbReference type="PIRSR" id="PIRSR603782-2"/>
    </source>
</evidence>
<comment type="caution">
    <text evidence="7">The sequence shown here is derived from an EMBL/GenBank/DDBJ whole genome shotgun (WGS) entry which is preliminary data.</text>
</comment>
<feature type="binding site" evidence="3">
    <location>
        <position position="179"/>
    </location>
    <ligand>
        <name>Cu cation</name>
        <dbReference type="ChEBI" id="CHEBI:23378"/>
    </ligand>
</feature>
<keyword evidence="8" id="KW-1185">Reference proteome</keyword>
<dbReference type="PROSITE" id="PS51257">
    <property type="entry name" value="PROKAR_LIPOPROTEIN"/>
    <property type="match status" value="1"/>
</dbReference>
<dbReference type="GO" id="GO:0046872">
    <property type="term" value="F:metal ion binding"/>
    <property type="evidence" value="ECO:0007669"/>
    <property type="project" value="UniProtKB-KW"/>
</dbReference>
<dbReference type="InterPro" id="IPR003782">
    <property type="entry name" value="SCO1/SenC"/>
</dbReference>
<feature type="domain" description="Thioredoxin" evidence="6">
    <location>
        <begin position="53"/>
        <end position="216"/>
    </location>
</feature>
<evidence type="ECO:0000256" key="2">
    <source>
        <dbReference type="ARBA" id="ARBA00023008"/>
    </source>
</evidence>
<feature type="signal peptide" evidence="5">
    <location>
        <begin position="1"/>
        <end position="29"/>
    </location>
</feature>
<reference evidence="7 8" key="2">
    <citation type="submission" date="2018-07" db="EMBL/GenBank/DDBJ databases">
        <title>Pontibacter sp. 2b14 genomic sequence and assembly.</title>
        <authorList>
            <person name="Du Z.-J."/>
        </authorList>
    </citation>
    <scope>NUCLEOTIDE SEQUENCE [LARGE SCALE GENOMIC DNA]</scope>
    <source>
        <strain evidence="7 8">2b14</strain>
    </source>
</reference>
<feature type="chain" id="PRO_5016777339" evidence="5">
    <location>
        <begin position="30"/>
        <end position="223"/>
    </location>
</feature>
<dbReference type="RefSeq" id="WP_112304834.1">
    <property type="nucleotide sequence ID" value="NZ_QMDV01000002.1"/>
</dbReference>
<evidence type="ECO:0000259" key="6">
    <source>
        <dbReference type="PROSITE" id="PS51352"/>
    </source>
</evidence>
<keyword evidence="5" id="KW-0732">Signal</keyword>
<dbReference type="OrthoDB" id="9811998at2"/>
<dbReference type="InterPro" id="IPR013766">
    <property type="entry name" value="Thioredoxin_domain"/>
</dbReference>
<dbReference type="PROSITE" id="PS51352">
    <property type="entry name" value="THIOREDOXIN_2"/>
    <property type="match status" value="1"/>
</dbReference>
<reference evidence="7 8" key="1">
    <citation type="submission" date="2018-06" db="EMBL/GenBank/DDBJ databases">
        <authorList>
            <person name="Liu Z.-W."/>
        </authorList>
    </citation>
    <scope>NUCLEOTIDE SEQUENCE [LARGE SCALE GENOMIC DNA]</scope>
    <source>
        <strain evidence="7 8">2b14</strain>
    </source>
</reference>
<comment type="similarity">
    <text evidence="1">Belongs to the SCO1/2 family.</text>
</comment>
<dbReference type="PANTHER" id="PTHR12151">
    <property type="entry name" value="ELECTRON TRANSPORT PROTIN SCO1/SENC FAMILY MEMBER"/>
    <property type="match status" value="1"/>
</dbReference>
<feature type="binding site" evidence="3">
    <location>
        <position position="95"/>
    </location>
    <ligand>
        <name>Cu cation</name>
        <dbReference type="ChEBI" id="CHEBI:23378"/>
    </ligand>
</feature>
<keyword evidence="3" id="KW-0479">Metal-binding</keyword>
<gene>
    <name evidence="7" type="ORF">DP923_05335</name>
</gene>
<name>A0A364REG2_9BACT</name>
<evidence type="ECO:0000256" key="1">
    <source>
        <dbReference type="ARBA" id="ARBA00010996"/>
    </source>
</evidence>
<dbReference type="AlphaFoldDB" id="A0A364REG2"/>
<evidence type="ECO:0000256" key="5">
    <source>
        <dbReference type="SAM" id="SignalP"/>
    </source>
</evidence>
<sequence>MIRNNVIFKSILPALLAATALFSCSPSSEETTLPILGEREAIEKEVDGKTVTDTVYHQIPDFAFVNQDSQKVTNATLAGKIYVADFFFTSCPTICPKMKSQMLRIYEKYKDNPQVMLLSHTIDPKHDTVAVLKEYAERLNVETAKWQFVTGDKDSIYDVAMQYLVPAQEDQTIEGGFTHGGHFVLVDENRHIRGIYDGTKEEAVDKLLSEIPLLLKAQPHAKK</sequence>
<dbReference type="InterPro" id="IPR036249">
    <property type="entry name" value="Thioredoxin-like_sf"/>
</dbReference>
<feature type="disulfide bond" description="Redox-active" evidence="4">
    <location>
        <begin position="91"/>
        <end position="95"/>
    </location>
</feature>
<dbReference type="PANTHER" id="PTHR12151:SF25">
    <property type="entry name" value="LINALOOL DEHYDRATASE_ISOMERASE DOMAIN-CONTAINING PROTEIN"/>
    <property type="match status" value="1"/>
</dbReference>
<organism evidence="7 8">
    <name type="scientific">Pontibacter arcticus</name>
    <dbReference type="NCBI Taxonomy" id="2080288"/>
    <lineage>
        <taxon>Bacteria</taxon>
        <taxon>Pseudomonadati</taxon>
        <taxon>Bacteroidota</taxon>
        <taxon>Cytophagia</taxon>
        <taxon>Cytophagales</taxon>
        <taxon>Hymenobacteraceae</taxon>
        <taxon>Pontibacter</taxon>
    </lineage>
</organism>
<feature type="binding site" evidence="3">
    <location>
        <position position="91"/>
    </location>
    <ligand>
        <name>Cu cation</name>
        <dbReference type="ChEBI" id="CHEBI:23378"/>
    </ligand>
</feature>
<dbReference type="Gene3D" id="3.40.30.10">
    <property type="entry name" value="Glutaredoxin"/>
    <property type="match status" value="1"/>
</dbReference>
<protein>
    <submittedName>
        <fullName evidence="7">SCO family protein</fullName>
    </submittedName>
</protein>
<proteinExistence type="inferred from homology"/>
<dbReference type="EMBL" id="QMDV01000002">
    <property type="protein sequence ID" value="RAU82683.1"/>
    <property type="molecule type" value="Genomic_DNA"/>
</dbReference>
<accession>A0A364REG2</accession>
<evidence type="ECO:0000313" key="8">
    <source>
        <dbReference type="Proteomes" id="UP000251692"/>
    </source>
</evidence>
<dbReference type="Pfam" id="PF02630">
    <property type="entry name" value="SCO1-SenC"/>
    <property type="match status" value="1"/>
</dbReference>
<dbReference type="CDD" id="cd02968">
    <property type="entry name" value="SCO"/>
    <property type="match status" value="1"/>
</dbReference>
<evidence type="ECO:0000256" key="3">
    <source>
        <dbReference type="PIRSR" id="PIRSR603782-1"/>
    </source>
</evidence>
<dbReference type="SUPFAM" id="SSF52833">
    <property type="entry name" value="Thioredoxin-like"/>
    <property type="match status" value="1"/>
</dbReference>
<keyword evidence="4" id="KW-1015">Disulfide bond</keyword>